<name>A0A7S2Q384_9STRA</name>
<feature type="transmembrane region" description="Helical" evidence="1">
    <location>
        <begin position="130"/>
        <end position="149"/>
    </location>
</feature>
<evidence type="ECO:0000313" key="2">
    <source>
        <dbReference type="EMBL" id="CAD9631425.1"/>
    </source>
</evidence>
<organism evidence="2">
    <name type="scientific">Skeletonema marinoi</name>
    <dbReference type="NCBI Taxonomy" id="267567"/>
    <lineage>
        <taxon>Eukaryota</taxon>
        <taxon>Sar</taxon>
        <taxon>Stramenopiles</taxon>
        <taxon>Ochrophyta</taxon>
        <taxon>Bacillariophyta</taxon>
        <taxon>Coscinodiscophyceae</taxon>
        <taxon>Thalassiosirophycidae</taxon>
        <taxon>Thalassiosirales</taxon>
        <taxon>Skeletonemataceae</taxon>
        <taxon>Skeletonema</taxon>
        <taxon>Skeletonema marinoi-dohrnii complex</taxon>
    </lineage>
</organism>
<proteinExistence type="predicted"/>
<dbReference type="EMBL" id="HBGZ01032689">
    <property type="protein sequence ID" value="CAD9631425.1"/>
    <property type="molecule type" value="Transcribed_RNA"/>
</dbReference>
<accession>A0A7S2Q384</accession>
<keyword evidence="1" id="KW-0472">Membrane</keyword>
<protein>
    <submittedName>
        <fullName evidence="2">Uncharacterized protein</fullName>
    </submittedName>
</protein>
<feature type="transmembrane region" description="Helical" evidence="1">
    <location>
        <begin position="76"/>
        <end position="101"/>
    </location>
</feature>
<keyword evidence="1" id="KW-1133">Transmembrane helix</keyword>
<keyword evidence="1" id="KW-0812">Transmembrane</keyword>
<feature type="transmembrane region" description="Helical" evidence="1">
    <location>
        <begin position="34"/>
        <end position="55"/>
    </location>
</feature>
<sequence length="185" mass="20356">MSISPSSIGGLLIRGGAAAEPALQNFYGDALGYFGGIRIPASFLAGSSLAAMFIFKTKANNGGELSTLERRVLGFYHFNSLLAFLLSLNTIASATIAHTAVLHGRFNKMAETAYMMMRREFEYEFVTVRWSFLCSLFCFLGMIASRLLIEFDLLKKDTNGEDSKKQERNCFVGGVFSWCTGHSLA</sequence>
<reference evidence="2" key="1">
    <citation type="submission" date="2021-01" db="EMBL/GenBank/DDBJ databases">
        <authorList>
            <person name="Corre E."/>
            <person name="Pelletier E."/>
            <person name="Niang G."/>
            <person name="Scheremetjew M."/>
            <person name="Finn R."/>
            <person name="Kale V."/>
            <person name="Holt S."/>
            <person name="Cochrane G."/>
            <person name="Meng A."/>
            <person name="Brown T."/>
            <person name="Cohen L."/>
        </authorList>
    </citation>
    <scope>NUCLEOTIDE SEQUENCE</scope>
    <source>
        <strain evidence="2">SM1012Den-03</strain>
    </source>
</reference>
<dbReference type="AlphaFoldDB" id="A0A7S2Q384"/>
<evidence type="ECO:0000256" key="1">
    <source>
        <dbReference type="SAM" id="Phobius"/>
    </source>
</evidence>
<gene>
    <name evidence="2" type="ORF">SMAR0320_LOCUS23385</name>
</gene>